<name>A0ACC0FTZ9_9ERIC</name>
<evidence type="ECO:0000313" key="1">
    <source>
        <dbReference type="EMBL" id="KAI7992225.1"/>
    </source>
</evidence>
<dbReference type="Proteomes" id="UP001060215">
    <property type="component" value="Chromosome 13"/>
</dbReference>
<accession>A0ACC0FTZ9</accession>
<comment type="caution">
    <text evidence="1">The sequence shown here is derived from an EMBL/GenBank/DDBJ whole genome shotgun (WGS) entry which is preliminary data.</text>
</comment>
<reference evidence="1 2" key="1">
    <citation type="journal article" date="2022" name="Plant J.">
        <title>Chromosome-level genome of Camellia lanceoleosa provides a valuable resource for understanding genome evolution and self-incompatibility.</title>
        <authorList>
            <person name="Gong W."/>
            <person name="Xiao S."/>
            <person name="Wang L."/>
            <person name="Liao Z."/>
            <person name="Chang Y."/>
            <person name="Mo W."/>
            <person name="Hu G."/>
            <person name="Li W."/>
            <person name="Zhao G."/>
            <person name="Zhu H."/>
            <person name="Hu X."/>
            <person name="Ji K."/>
            <person name="Xiang X."/>
            <person name="Song Q."/>
            <person name="Yuan D."/>
            <person name="Jin S."/>
            <person name="Zhang L."/>
        </authorList>
    </citation>
    <scope>NUCLEOTIDE SEQUENCE [LARGE SCALE GENOMIC DNA]</scope>
    <source>
        <strain evidence="1">SQ_2022a</strain>
    </source>
</reference>
<organism evidence="1 2">
    <name type="scientific">Camellia lanceoleosa</name>
    <dbReference type="NCBI Taxonomy" id="1840588"/>
    <lineage>
        <taxon>Eukaryota</taxon>
        <taxon>Viridiplantae</taxon>
        <taxon>Streptophyta</taxon>
        <taxon>Embryophyta</taxon>
        <taxon>Tracheophyta</taxon>
        <taxon>Spermatophyta</taxon>
        <taxon>Magnoliopsida</taxon>
        <taxon>eudicotyledons</taxon>
        <taxon>Gunneridae</taxon>
        <taxon>Pentapetalae</taxon>
        <taxon>asterids</taxon>
        <taxon>Ericales</taxon>
        <taxon>Theaceae</taxon>
        <taxon>Camellia</taxon>
    </lineage>
</organism>
<gene>
    <name evidence="1" type="ORF">LOK49_LG12G00668</name>
</gene>
<keyword evidence="2" id="KW-1185">Reference proteome</keyword>
<sequence>MVWWWVMVVLGSWERLGAAAWKGGGEGGGLAIGEWWLPDLQKEGKIKKREGFHTPTGNIPASLSLSLSLSLPGLCESGICISFPIIRFVFALVIGKWVCRYIIRRCN</sequence>
<evidence type="ECO:0000313" key="2">
    <source>
        <dbReference type="Proteomes" id="UP001060215"/>
    </source>
</evidence>
<protein>
    <submittedName>
        <fullName evidence="1">Uncharacterized protein</fullName>
    </submittedName>
</protein>
<dbReference type="EMBL" id="CM045770">
    <property type="protein sequence ID" value="KAI7992225.1"/>
    <property type="molecule type" value="Genomic_DNA"/>
</dbReference>
<proteinExistence type="predicted"/>